<evidence type="ECO:0000313" key="2">
    <source>
        <dbReference type="Proteomes" id="UP000198644"/>
    </source>
</evidence>
<reference evidence="1 2" key="1">
    <citation type="submission" date="2016-10" db="EMBL/GenBank/DDBJ databases">
        <authorList>
            <person name="de Groot N.N."/>
        </authorList>
    </citation>
    <scope>NUCLEOTIDE SEQUENCE [LARGE SCALE GENOMIC DNA]</scope>
    <source>
        <strain evidence="1 2">CGMCC 1.9167</strain>
    </source>
</reference>
<accession>A0A1I6HFK8</accession>
<dbReference type="AlphaFoldDB" id="A0A1I6HFK8"/>
<evidence type="ECO:0000313" key="1">
    <source>
        <dbReference type="EMBL" id="SFR53148.1"/>
    </source>
</evidence>
<protein>
    <submittedName>
        <fullName evidence="1">Uncharacterized protein</fullName>
    </submittedName>
</protein>
<dbReference type="Proteomes" id="UP000198644">
    <property type="component" value="Unassembled WGS sequence"/>
</dbReference>
<sequence length="60" mass="6895">MQDFNRVSPVPSTLFHNGAELRRVYTRVAARHATKAAARWMRQVQHRINGRIWPDQPAAG</sequence>
<dbReference type="EMBL" id="FOYW01000001">
    <property type="protein sequence ID" value="SFR53148.1"/>
    <property type="molecule type" value="Genomic_DNA"/>
</dbReference>
<dbReference type="STRING" id="650891.SAMN05216203_1190"/>
<organism evidence="1 2">
    <name type="scientific">Marinobacter daqiaonensis</name>
    <dbReference type="NCBI Taxonomy" id="650891"/>
    <lineage>
        <taxon>Bacteria</taxon>
        <taxon>Pseudomonadati</taxon>
        <taxon>Pseudomonadota</taxon>
        <taxon>Gammaproteobacteria</taxon>
        <taxon>Pseudomonadales</taxon>
        <taxon>Marinobacteraceae</taxon>
        <taxon>Marinobacter</taxon>
    </lineage>
</organism>
<proteinExistence type="predicted"/>
<dbReference type="RefSeq" id="WP_092009749.1">
    <property type="nucleotide sequence ID" value="NZ_FOYW01000001.1"/>
</dbReference>
<gene>
    <name evidence="1" type="ORF">SAMN05216203_1190</name>
</gene>
<keyword evidence="2" id="KW-1185">Reference proteome</keyword>
<name>A0A1I6HFK8_9GAMM</name>